<proteinExistence type="predicted"/>
<dbReference type="Proteomes" id="UP000256650">
    <property type="component" value="Unassembled WGS sequence"/>
</dbReference>
<sequence>MKTKFTQLVLLRKKEVDEAEIMLQKNAQAIVAKQSEIDALVREFATLQEPKSGIYQNFLTFAYHKEEFRQTIDFKMQELAQLKRQKKELQEYFRVRNIEFEKAKYLDGLEVKKMIEKAKKQEVRDLDEISVMLYANHKEQQ</sequence>
<dbReference type="EMBL" id="NXLS01000001">
    <property type="protein sequence ID" value="RDU64537.1"/>
    <property type="molecule type" value="Genomic_DNA"/>
</dbReference>
<protein>
    <submittedName>
        <fullName evidence="2">Uncharacterized protein</fullName>
    </submittedName>
</protein>
<evidence type="ECO:0000256" key="1">
    <source>
        <dbReference type="SAM" id="Coils"/>
    </source>
</evidence>
<evidence type="ECO:0000313" key="2">
    <source>
        <dbReference type="EMBL" id="RDU64537.1"/>
    </source>
</evidence>
<accession>A0A3D8IGY5</accession>
<gene>
    <name evidence="2" type="ORF">CQA43_01710</name>
</gene>
<dbReference type="GO" id="GO:0071973">
    <property type="term" value="P:bacterial-type flagellum-dependent cell motility"/>
    <property type="evidence" value="ECO:0007669"/>
    <property type="project" value="InterPro"/>
</dbReference>
<name>A0A3D8IGY5_9HELI</name>
<evidence type="ECO:0000313" key="3">
    <source>
        <dbReference type="Proteomes" id="UP000256650"/>
    </source>
</evidence>
<dbReference type="AlphaFoldDB" id="A0A3D8IGY5"/>
<comment type="caution">
    <text evidence="2">The sequence shown here is derived from an EMBL/GenBank/DDBJ whole genome shotgun (WGS) entry which is preliminary data.</text>
</comment>
<dbReference type="GeneID" id="82535004"/>
<dbReference type="InterPro" id="IPR012823">
    <property type="entry name" value="Flagell_FliJ"/>
</dbReference>
<organism evidence="2 3">
    <name type="scientific">Helicobacter ganmani</name>
    <dbReference type="NCBI Taxonomy" id="60246"/>
    <lineage>
        <taxon>Bacteria</taxon>
        <taxon>Pseudomonadati</taxon>
        <taxon>Campylobacterota</taxon>
        <taxon>Epsilonproteobacteria</taxon>
        <taxon>Campylobacterales</taxon>
        <taxon>Helicobacteraceae</taxon>
        <taxon>Helicobacter</taxon>
    </lineage>
</organism>
<dbReference type="GO" id="GO:0009288">
    <property type="term" value="C:bacterial-type flagellum"/>
    <property type="evidence" value="ECO:0007669"/>
    <property type="project" value="InterPro"/>
</dbReference>
<dbReference type="OrthoDB" id="5328666at2"/>
<keyword evidence="1" id="KW-0175">Coiled coil</keyword>
<feature type="coiled-coil region" evidence="1">
    <location>
        <begin position="65"/>
        <end position="92"/>
    </location>
</feature>
<keyword evidence="3" id="KW-1185">Reference proteome</keyword>
<reference evidence="2 3" key="1">
    <citation type="submission" date="2018-04" db="EMBL/GenBank/DDBJ databases">
        <title>Novel Campyloabacter and Helicobacter Species and Strains.</title>
        <authorList>
            <person name="Mannion A.J."/>
            <person name="Shen Z."/>
            <person name="Fox J.G."/>
        </authorList>
    </citation>
    <scope>NUCLEOTIDE SEQUENCE [LARGE SCALE GENOMIC DNA]</scope>
    <source>
        <strain evidence="2 3">MIT 99-5101</strain>
    </source>
</reference>
<dbReference type="RefSeq" id="WP_115550872.1">
    <property type="nucleotide sequence ID" value="NZ_CAONBV010000041.1"/>
</dbReference>
<dbReference type="Pfam" id="PF02050">
    <property type="entry name" value="FliJ"/>
    <property type="match status" value="1"/>
</dbReference>